<name>A0A8R7TFW7_TRIUA</name>
<reference evidence="2" key="2">
    <citation type="submission" date="2018-03" db="EMBL/GenBank/DDBJ databases">
        <title>The Triticum urartu genome reveals the dynamic nature of wheat genome evolution.</title>
        <authorList>
            <person name="Ling H."/>
            <person name="Ma B."/>
            <person name="Shi X."/>
            <person name="Liu H."/>
            <person name="Dong L."/>
            <person name="Sun H."/>
            <person name="Cao Y."/>
            <person name="Gao Q."/>
            <person name="Zheng S."/>
            <person name="Li Y."/>
            <person name="Yu Y."/>
            <person name="Du H."/>
            <person name="Qi M."/>
            <person name="Li Y."/>
            <person name="Yu H."/>
            <person name="Cui Y."/>
            <person name="Wang N."/>
            <person name="Chen C."/>
            <person name="Wu H."/>
            <person name="Zhao Y."/>
            <person name="Zhang J."/>
            <person name="Li Y."/>
            <person name="Zhou W."/>
            <person name="Zhang B."/>
            <person name="Hu W."/>
            <person name="Eijk M."/>
            <person name="Tang J."/>
            <person name="Witsenboer H."/>
            <person name="Zhao S."/>
            <person name="Li Z."/>
            <person name="Zhang A."/>
            <person name="Wang D."/>
            <person name="Liang C."/>
        </authorList>
    </citation>
    <scope>NUCLEOTIDE SEQUENCE [LARGE SCALE GENOMIC DNA]</scope>
    <source>
        <strain evidence="2">cv. G1812</strain>
    </source>
</reference>
<evidence type="ECO:0000256" key="1">
    <source>
        <dbReference type="SAM" id="MobiDB-lite"/>
    </source>
</evidence>
<dbReference type="EnsemblPlants" id="TuG1812G0200002342.01.T01">
    <property type="protein sequence ID" value="TuG1812G0200002342.01.T01"/>
    <property type="gene ID" value="TuG1812G0200002342.01"/>
</dbReference>
<sequence>MKSQSGQIVCKHPRSGSWRTRSEVTPPPPVACPPWYDSPPCIPQNLTSLHVLSTLINNLVLPLCSEVIFSYYLAISDVTFDFCSIISFILLENMAICRE</sequence>
<protein>
    <submittedName>
        <fullName evidence="2">Uncharacterized protein</fullName>
    </submittedName>
</protein>
<evidence type="ECO:0000313" key="3">
    <source>
        <dbReference type="Proteomes" id="UP000015106"/>
    </source>
</evidence>
<accession>A0A8R7TFW7</accession>
<proteinExistence type="predicted"/>
<dbReference type="AlphaFoldDB" id="A0A8R7TFW7"/>
<reference evidence="2" key="3">
    <citation type="submission" date="2022-06" db="UniProtKB">
        <authorList>
            <consortium name="EnsemblPlants"/>
        </authorList>
    </citation>
    <scope>IDENTIFICATION</scope>
</reference>
<reference evidence="3" key="1">
    <citation type="journal article" date="2013" name="Nature">
        <title>Draft genome of the wheat A-genome progenitor Triticum urartu.</title>
        <authorList>
            <person name="Ling H.Q."/>
            <person name="Zhao S."/>
            <person name="Liu D."/>
            <person name="Wang J."/>
            <person name="Sun H."/>
            <person name="Zhang C."/>
            <person name="Fan H."/>
            <person name="Li D."/>
            <person name="Dong L."/>
            <person name="Tao Y."/>
            <person name="Gao C."/>
            <person name="Wu H."/>
            <person name="Li Y."/>
            <person name="Cui Y."/>
            <person name="Guo X."/>
            <person name="Zheng S."/>
            <person name="Wang B."/>
            <person name="Yu K."/>
            <person name="Liang Q."/>
            <person name="Yang W."/>
            <person name="Lou X."/>
            <person name="Chen J."/>
            <person name="Feng M."/>
            <person name="Jian J."/>
            <person name="Zhang X."/>
            <person name="Luo G."/>
            <person name="Jiang Y."/>
            <person name="Liu J."/>
            <person name="Wang Z."/>
            <person name="Sha Y."/>
            <person name="Zhang B."/>
            <person name="Wu H."/>
            <person name="Tang D."/>
            <person name="Shen Q."/>
            <person name="Xue P."/>
            <person name="Zou S."/>
            <person name="Wang X."/>
            <person name="Liu X."/>
            <person name="Wang F."/>
            <person name="Yang Y."/>
            <person name="An X."/>
            <person name="Dong Z."/>
            <person name="Zhang K."/>
            <person name="Zhang X."/>
            <person name="Luo M.C."/>
            <person name="Dvorak J."/>
            <person name="Tong Y."/>
            <person name="Wang J."/>
            <person name="Yang H."/>
            <person name="Li Z."/>
            <person name="Wang D."/>
            <person name="Zhang A."/>
            <person name="Wang J."/>
        </authorList>
    </citation>
    <scope>NUCLEOTIDE SEQUENCE</scope>
    <source>
        <strain evidence="3">cv. G1812</strain>
    </source>
</reference>
<feature type="region of interest" description="Disordered" evidence="1">
    <location>
        <begin position="1"/>
        <end position="25"/>
    </location>
</feature>
<organism evidence="2 3">
    <name type="scientific">Triticum urartu</name>
    <name type="common">Red wild einkorn</name>
    <name type="synonym">Crithodium urartu</name>
    <dbReference type="NCBI Taxonomy" id="4572"/>
    <lineage>
        <taxon>Eukaryota</taxon>
        <taxon>Viridiplantae</taxon>
        <taxon>Streptophyta</taxon>
        <taxon>Embryophyta</taxon>
        <taxon>Tracheophyta</taxon>
        <taxon>Spermatophyta</taxon>
        <taxon>Magnoliopsida</taxon>
        <taxon>Liliopsida</taxon>
        <taxon>Poales</taxon>
        <taxon>Poaceae</taxon>
        <taxon>BOP clade</taxon>
        <taxon>Pooideae</taxon>
        <taxon>Triticodae</taxon>
        <taxon>Triticeae</taxon>
        <taxon>Triticinae</taxon>
        <taxon>Triticum</taxon>
    </lineage>
</organism>
<keyword evidence="3" id="KW-1185">Reference proteome</keyword>
<dbReference type="Proteomes" id="UP000015106">
    <property type="component" value="Chromosome 2"/>
</dbReference>
<dbReference type="Gramene" id="TuG1812G0200002342.01.T01">
    <property type="protein sequence ID" value="TuG1812G0200002342.01.T01"/>
    <property type="gene ID" value="TuG1812G0200002342.01"/>
</dbReference>
<evidence type="ECO:0000313" key="2">
    <source>
        <dbReference type="EnsemblPlants" id="TuG1812G0200002342.01.T01"/>
    </source>
</evidence>